<comment type="function">
    <text evidence="17">Component of the PAN1 actin cytoskeleton-regulatory complex required for the internalization of endosomes during actin-coupled endocytosis. The complex links the site of endocytosis to the cell membrane-associated actin cytoskeleton. Mediates uptake of external molecules and vacuolar degradation of plasma membrane proteins. Plays a role in the proper organization of the cell membrane-associated actin cytoskeleton and promotes its destabilization.</text>
</comment>
<feature type="compositionally biased region" description="Basic and acidic residues" evidence="18">
    <location>
        <begin position="1237"/>
        <end position="1251"/>
    </location>
</feature>
<dbReference type="SMART" id="SM00027">
    <property type="entry name" value="EH"/>
    <property type="match status" value="2"/>
</dbReference>
<feature type="region of interest" description="Disordered" evidence="18">
    <location>
        <begin position="573"/>
        <end position="632"/>
    </location>
</feature>
<proteinExistence type="inferred from homology"/>
<dbReference type="GO" id="GO:0016197">
    <property type="term" value="P:endosomal transport"/>
    <property type="evidence" value="ECO:0007669"/>
    <property type="project" value="TreeGrafter"/>
</dbReference>
<feature type="compositionally biased region" description="Pro residues" evidence="18">
    <location>
        <begin position="1300"/>
        <end position="1370"/>
    </location>
</feature>
<feature type="domain" description="EF-hand" evidence="20">
    <location>
        <begin position="507"/>
        <end position="542"/>
    </location>
</feature>
<evidence type="ECO:0000256" key="15">
    <source>
        <dbReference type="ARBA" id="ARBA00023203"/>
    </source>
</evidence>
<feature type="compositionally biased region" description="Basic and acidic residues" evidence="18">
    <location>
        <begin position="1157"/>
        <end position="1176"/>
    </location>
</feature>
<evidence type="ECO:0000256" key="13">
    <source>
        <dbReference type="ARBA" id="ARBA00023054"/>
    </source>
</evidence>
<feature type="compositionally biased region" description="Acidic residues" evidence="18">
    <location>
        <begin position="1026"/>
        <end position="1035"/>
    </location>
</feature>
<dbReference type="GO" id="GO:0030479">
    <property type="term" value="C:actin cortical patch"/>
    <property type="evidence" value="ECO:0007669"/>
    <property type="project" value="UniProtKB-SubCell"/>
</dbReference>
<dbReference type="PROSITE" id="PS51082">
    <property type="entry name" value="WH2"/>
    <property type="match status" value="1"/>
</dbReference>
<reference evidence="22 23" key="1">
    <citation type="submission" date="2015-11" db="EMBL/GenBank/DDBJ databases">
        <title>The genome of Debaryomyces fabryi.</title>
        <authorList>
            <person name="Tafer H."/>
            <person name="Lopandic K."/>
        </authorList>
    </citation>
    <scope>NUCLEOTIDE SEQUENCE [LARGE SCALE GENOMIC DNA]</scope>
    <source>
        <strain evidence="22 23">CBS 789</strain>
    </source>
</reference>
<keyword evidence="13" id="KW-0175">Coiled coil</keyword>
<dbReference type="GO" id="GO:0010008">
    <property type="term" value="C:endosome membrane"/>
    <property type="evidence" value="ECO:0007669"/>
    <property type="project" value="UniProtKB-SubCell"/>
</dbReference>
<dbReference type="InterPro" id="IPR011992">
    <property type="entry name" value="EF-hand-dom_pair"/>
</dbReference>
<keyword evidence="14" id="KW-0472">Membrane</keyword>
<feature type="domain" description="EH" evidence="19">
    <location>
        <begin position="128"/>
        <end position="217"/>
    </location>
</feature>
<keyword evidence="11" id="KW-0677">Repeat</keyword>
<dbReference type="EMBL" id="LMYN01000079">
    <property type="protein sequence ID" value="KSA00657.1"/>
    <property type="molecule type" value="Genomic_DNA"/>
</dbReference>
<dbReference type="InterPro" id="IPR013182">
    <property type="entry name" value="DUF1720"/>
</dbReference>
<dbReference type="SMART" id="SM00054">
    <property type="entry name" value="EFh"/>
    <property type="match status" value="2"/>
</dbReference>
<evidence type="ECO:0000256" key="6">
    <source>
        <dbReference type="ARBA" id="ARBA00015110"/>
    </source>
</evidence>
<evidence type="ECO:0000313" key="23">
    <source>
        <dbReference type="Proteomes" id="UP000054251"/>
    </source>
</evidence>
<dbReference type="InterPro" id="IPR000261">
    <property type="entry name" value="EH_dom"/>
</dbReference>
<evidence type="ECO:0000313" key="22">
    <source>
        <dbReference type="EMBL" id="KSA00657.1"/>
    </source>
</evidence>
<feature type="compositionally biased region" description="Polar residues" evidence="18">
    <location>
        <begin position="1146"/>
        <end position="1156"/>
    </location>
</feature>
<gene>
    <name evidence="22" type="ORF">AC631_03593</name>
</gene>
<keyword evidence="12" id="KW-0967">Endosome</keyword>
<evidence type="ECO:0000256" key="18">
    <source>
        <dbReference type="SAM" id="MobiDB-lite"/>
    </source>
</evidence>
<dbReference type="PROSITE" id="PS50031">
    <property type="entry name" value="EH"/>
    <property type="match status" value="2"/>
</dbReference>
<dbReference type="GO" id="GO:0003779">
    <property type="term" value="F:actin binding"/>
    <property type="evidence" value="ECO:0007669"/>
    <property type="project" value="UniProtKB-KW"/>
</dbReference>
<dbReference type="GO" id="GO:0005886">
    <property type="term" value="C:plasma membrane"/>
    <property type="evidence" value="ECO:0007669"/>
    <property type="project" value="UniProtKB-SubCell"/>
</dbReference>
<comment type="subunit">
    <text evidence="5">Component of the PAN1 actin cytoskeleton-regulatory complex.</text>
</comment>
<evidence type="ECO:0000256" key="11">
    <source>
        <dbReference type="ARBA" id="ARBA00022737"/>
    </source>
</evidence>
<feature type="compositionally biased region" description="Acidic residues" evidence="18">
    <location>
        <begin position="1192"/>
        <end position="1204"/>
    </location>
</feature>
<evidence type="ECO:0000259" key="20">
    <source>
        <dbReference type="PROSITE" id="PS50222"/>
    </source>
</evidence>
<evidence type="ECO:0000259" key="19">
    <source>
        <dbReference type="PROSITE" id="PS50031"/>
    </source>
</evidence>
<feature type="region of interest" description="Disordered" evidence="18">
    <location>
        <begin position="945"/>
        <end position="1424"/>
    </location>
</feature>
<dbReference type="Gene3D" id="1.10.238.10">
    <property type="entry name" value="EF-hand"/>
    <property type="match status" value="2"/>
</dbReference>
<feature type="compositionally biased region" description="Basic and acidic residues" evidence="18">
    <location>
        <begin position="1405"/>
        <end position="1415"/>
    </location>
</feature>
<evidence type="ECO:0000256" key="9">
    <source>
        <dbReference type="ARBA" id="ARBA00022490"/>
    </source>
</evidence>
<dbReference type="InterPro" id="IPR002048">
    <property type="entry name" value="EF_hand_dom"/>
</dbReference>
<dbReference type="CDD" id="cd00052">
    <property type="entry name" value="EH"/>
    <property type="match status" value="2"/>
</dbReference>
<evidence type="ECO:0000256" key="7">
    <source>
        <dbReference type="ARBA" id="ARBA00020728"/>
    </source>
</evidence>
<organism evidence="22 23">
    <name type="scientific">Debaryomyces fabryi</name>
    <dbReference type="NCBI Taxonomy" id="58627"/>
    <lineage>
        <taxon>Eukaryota</taxon>
        <taxon>Fungi</taxon>
        <taxon>Dikarya</taxon>
        <taxon>Ascomycota</taxon>
        <taxon>Saccharomycotina</taxon>
        <taxon>Pichiomycetes</taxon>
        <taxon>Debaryomycetaceae</taxon>
        <taxon>Debaryomyces</taxon>
    </lineage>
</organism>
<feature type="compositionally biased region" description="Polar residues" evidence="18">
    <location>
        <begin position="1001"/>
        <end position="1025"/>
    </location>
</feature>
<feature type="region of interest" description="Disordered" evidence="18">
    <location>
        <begin position="336"/>
        <end position="357"/>
    </location>
</feature>
<keyword evidence="9" id="KW-0963">Cytoplasm</keyword>
<dbReference type="OrthoDB" id="2015333at2759"/>
<evidence type="ECO:0000256" key="1">
    <source>
        <dbReference type="ARBA" id="ARBA00004125"/>
    </source>
</evidence>
<comment type="subcellular location">
    <subcellularLocation>
        <location evidence="3">Cell membrane</location>
        <topology evidence="3">Peripheral membrane protein</topology>
        <orientation evidence="3">Cytoplasmic side</orientation>
    </subcellularLocation>
    <subcellularLocation>
        <location evidence="2">Cytoplasm</location>
        <location evidence="2">Cytoskeleton</location>
        <location evidence="2">Actin patch</location>
    </subcellularLocation>
    <subcellularLocation>
        <location evidence="1">Endosome membrane</location>
        <topology evidence="1">Peripheral membrane protein</topology>
        <orientation evidence="1">Cytoplasmic side</orientation>
    </subcellularLocation>
</comment>
<evidence type="ECO:0000256" key="12">
    <source>
        <dbReference type="ARBA" id="ARBA00022753"/>
    </source>
</evidence>
<feature type="compositionally biased region" description="Low complexity" evidence="18">
    <location>
        <begin position="984"/>
        <end position="993"/>
    </location>
</feature>
<feature type="compositionally biased region" description="Polar residues" evidence="18">
    <location>
        <begin position="573"/>
        <end position="582"/>
    </location>
</feature>
<evidence type="ECO:0000256" key="10">
    <source>
        <dbReference type="ARBA" id="ARBA00022583"/>
    </source>
</evidence>
<accession>A0A0V1PWM9</accession>
<comment type="caution">
    <text evidence="22">The sequence shown here is derived from an EMBL/GenBank/DDBJ whole genome shotgun (WGS) entry which is preliminary data.</text>
</comment>
<feature type="compositionally biased region" description="Polar residues" evidence="18">
    <location>
        <begin position="873"/>
        <end position="916"/>
    </location>
</feature>
<dbReference type="InterPro" id="IPR003124">
    <property type="entry name" value="WH2_dom"/>
</dbReference>
<feature type="domain" description="WH2" evidence="21">
    <location>
        <begin position="1390"/>
        <end position="1407"/>
    </location>
</feature>
<dbReference type="RefSeq" id="XP_015466759.1">
    <property type="nucleotide sequence ID" value="XM_015612422.1"/>
</dbReference>
<evidence type="ECO:0000256" key="2">
    <source>
        <dbReference type="ARBA" id="ARBA00004134"/>
    </source>
</evidence>
<feature type="compositionally biased region" description="Polar residues" evidence="18">
    <location>
        <begin position="337"/>
        <end position="357"/>
    </location>
</feature>
<keyword evidence="23" id="KW-1185">Reference proteome</keyword>
<keyword evidence="16" id="KW-0206">Cytoskeleton</keyword>
<protein>
    <recommendedName>
        <fullName evidence="6">Actin cytoskeleton-regulatory complex protein PAN1</fullName>
    </recommendedName>
    <alternativeName>
        <fullName evidence="7">Actin cytoskeleton-regulatory complex protein pan1</fullName>
    </alternativeName>
</protein>
<feature type="compositionally biased region" description="Basic and acidic residues" evidence="18">
    <location>
        <begin position="589"/>
        <end position="600"/>
    </location>
</feature>
<feature type="compositionally biased region" description="Polar residues" evidence="18">
    <location>
        <begin position="1096"/>
        <end position="1109"/>
    </location>
</feature>
<evidence type="ECO:0000256" key="3">
    <source>
        <dbReference type="ARBA" id="ARBA00004413"/>
    </source>
</evidence>
<dbReference type="Proteomes" id="UP000054251">
    <property type="component" value="Unassembled WGS sequence"/>
</dbReference>
<dbReference type="Pfam" id="PF12763">
    <property type="entry name" value="EH"/>
    <property type="match status" value="2"/>
</dbReference>
<feature type="compositionally biased region" description="Basic and acidic residues" evidence="18">
    <location>
        <begin position="1036"/>
        <end position="1079"/>
    </location>
</feature>
<feature type="compositionally biased region" description="Polar residues" evidence="18">
    <location>
        <begin position="952"/>
        <end position="973"/>
    </location>
</feature>
<dbReference type="GO" id="GO:0005509">
    <property type="term" value="F:calcium ion binding"/>
    <property type="evidence" value="ECO:0007669"/>
    <property type="project" value="InterPro"/>
</dbReference>
<feature type="region of interest" description="Disordered" evidence="18">
    <location>
        <begin position="873"/>
        <end position="925"/>
    </location>
</feature>
<dbReference type="PANTHER" id="PTHR11216">
    <property type="entry name" value="EH DOMAIN"/>
    <property type="match status" value="1"/>
</dbReference>
<name>A0A0V1PWM9_9ASCO</name>
<sequence>MYNPYQQQQTGYNPQQQQTGFAGGFNQQQQYVQPQQTGYYNPNQPPSMQNQATGFYQPQQQATFNAPSFQSQPTGFAQQPLIQPQQTGYIQTQPTGFQQPGTNSAPTVTENSELKIPSMRLSFITASDQNKFEHLFRTAVPKGEQAISGDSARDILLRSGLQPITLAEIWSLADTNKSGSLLFPEFALALHLCNLSLKGDPLPTLLPEKWLNEVKSFVDAISFSVPENPSNILSNTPFASFGANSNTTNDDWMAPQATGYNNSGAVPSTSFQAQPTGFGAPQEMVAQRTGNFPIQPQATGFGSNNANSLLPQRTGGGTLIPLQPQQTSGLIPAQKTGPLQSQTTGFQSQMNSQQTGPSVLQPQLTGFTQRMNNGPLQAQTTGFQQQSTGFQPQTTGFQPQTTGFQPQQTGLLQSQPTGKPGQWGFVSTPTGGIPGLNAMEQHFLPSSQLPTNNLQNAMGGSLKTNVTWSITKQEKQIYDGVFSAWDSRNKGFIDGEVAINIFGKSGLARPDLESIWNLADTNNRGKLNKDEFAVAMHLVYRRLNGFDLPLRLPPELVPPSTKYIQDSMDTLKNSLKSGSAKSSPPVKPGKTDGKRYKNDDSNFGYVSNVRHRRKNTSNNDPSNGDEKSSNNSDLTIADLKKLVREKKILLDAVDAEDQDSAITSRQLESRNYQEIDSLKQQIRTIQSQLNNKVSSGGSISERKQLLDKLNYLTRDKVPGLISKIHQVNRDIALSKVELFKLKLSKENPDWQPENEEAGIVGTGINGEVTDADKQKFKSKQLLKQRMAALTGKSYESGNELDVKLQQEIKKTQSEGENQSGMINDIEASIKELEDGCATNLQITNKEEVDTDKWENGNNLNAEVAKFIRELNSSKPNQQSAPQVTSSVGQRQQSSKNAEASIVSPQSTGASDSSTASHEYRTPEERSAYIKAQAEKRMNERLAKLGLTRHKTSNSSYTAEPQTQSKTVPLNASSEPLKAPERVVEPQPQQQQQETRQETKSQDGIISGQSDSSKQVNQVPNQTMGNESDDDNEEYEALMKQKEEMEARERERKLKKKQEKEARLEKLKREMEELKKKEEAGYSSDEEPITEVKSYGPNGSISKSSTNDIASNPVIEQKTNEEQAPAPAVQSENFVPKTHDNNPFAKLQNNNIPGSSNESKDNLFFKPEKEVTIDPKKAAAQRASQRGLGDSNDWSDEEENSSEDEGPNRAGAAQLASLLFGGMSQPVPKSSTATPNQEFHDAEDIPHFDSQESKVNINEENADNSANIIQNNPDQVNATPEPHVRSDNVEEPISENNFTPTLPPPPGAAPPLPNALAPPPPPPPPPPPAMEAPPMPSSSAPPPPPPPPGAAPPLPSLYAPPPPPPGAPPLPGSSSTSSGPKQAAPLGGNADIGALLGQIKTGTSLKRVDENEKRIADGSVVGRVL</sequence>
<dbReference type="GO" id="GO:0006897">
    <property type="term" value="P:endocytosis"/>
    <property type="evidence" value="ECO:0007669"/>
    <property type="project" value="UniProtKB-KW"/>
</dbReference>
<keyword evidence="10" id="KW-0254">Endocytosis</keyword>
<dbReference type="PANTHER" id="PTHR11216:SF173">
    <property type="entry name" value="ACTIN CYTOSKELETON-REGULATORY COMPLEX PROTEIN PAN1"/>
    <property type="match status" value="1"/>
</dbReference>
<dbReference type="GeneID" id="26840602"/>
<evidence type="ECO:0000256" key="14">
    <source>
        <dbReference type="ARBA" id="ARBA00023136"/>
    </source>
</evidence>
<feature type="domain" description="EF-hand" evidence="20">
    <location>
        <begin position="161"/>
        <end position="196"/>
    </location>
</feature>
<dbReference type="PROSITE" id="PS50222">
    <property type="entry name" value="EF_HAND_2"/>
    <property type="match status" value="2"/>
</dbReference>
<evidence type="ECO:0000256" key="16">
    <source>
        <dbReference type="ARBA" id="ARBA00023212"/>
    </source>
</evidence>
<keyword evidence="15" id="KW-0009">Actin-binding</keyword>
<feature type="domain" description="EH" evidence="19">
    <location>
        <begin position="474"/>
        <end position="563"/>
    </location>
</feature>
<dbReference type="Pfam" id="PF08226">
    <property type="entry name" value="DUF1720"/>
    <property type="match status" value="2"/>
</dbReference>
<feature type="compositionally biased region" description="Low complexity" evidence="18">
    <location>
        <begin position="1"/>
        <end position="20"/>
    </location>
</feature>
<evidence type="ECO:0000259" key="21">
    <source>
        <dbReference type="PROSITE" id="PS51082"/>
    </source>
</evidence>
<feature type="compositionally biased region" description="Polar residues" evidence="18">
    <location>
        <begin position="1252"/>
        <end position="1277"/>
    </location>
</feature>
<dbReference type="SUPFAM" id="SSF47473">
    <property type="entry name" value="EF-hand"/>
    <property type="match status" value="2"/>
</dbReference>
<feature type="region of interest" description="Disordered" evidence="18">
    <location>
        <begin position="1"/>
        <end position="21"/>
    </location>
</feature>
<evidence type="ECO:0000256" key="8">
    <source>
        <dbReference type="ARBA" id="ARBA00022475"/>
    </source>
</evidence>
<evidence type="ECO:0000256" key="4">
    <source>
        <dbReference type="ARBA" id="ARBA00009351"/>
    </source>
</evidence>
<feature type="compositionally biased region" description="Polar residues" evidence="18">
    <location>
        <begin position="1226"/>
        <end position="1236"/>
    </location>
</feature>
<evidence type="ECO:0000256" key="17">
    <source>
        <dbReference type="ARBA" id="ARBA00025194"/>
    </source>
</evidence>
<dbReference type="FunFam" id="1.10.238.10:FF:000349">
    <property type="entry name" value="Actin cytoskeleton-regulatory complex protein PAN1"/>
    <property type="match status" value="1"/>
</dbReference>
<evidence type="ECO:0000256" key="5">
    <source>
        <dbReference type="ARBA" id="ARBA00011159"/>
    </source>
</evidence>
<comment type="similarity">
    <text evidence="4">Belongs to the PAN1 family.</text>
</comment>
<keyword evidence="8" id="KW-1003">Cell membrane</keyword>